<feature type="region of interest" description="Disordered" evidence="1">
    <location>
        <begin position="494"/>
        <end position="535"/>
    </location>
</feature>
<sequence>MEQNKQVAIHAKEISEKRLLKQDYAGAKAMALKAKKLLPPENLSQLLAVCEVHCSAQLMANGLYDWYKIIQVEPLSDEIMIKKQYHKLVALLHPDKNKIPGAEAAFKLVVEANNTLSDRAKRIMYDFKRKHLVRSAGPHESTKTNAAHNSSSNFNKANKWKPHQRFTFWAECPGCETRHQYNCNILSHIVCCTNCSKNFIANTVPHLNAGLIDGGRSPQQTETNAAHNSSSNLNRVNKWKTQQQPQPQPNQQFTFWTKCPGCEYRHQYHCNFLSREVCCRHCSKNFVANALPHHPGLIDVGWSPEQITETNSAHNSSGNLNSANKCWAQQQHQPQPHLGLTFRTECTNCGTMLQYHSNISYQIVCCTHCFKSFSASAASHLEEQVEPSGLLENINTDFKSSGSAEDNGATSKKARVGVNGVPNGNGIANATNTNTSASTCVEGEVKKQDREREKDSEQVEPSGLLKEMDTTFERSESAEENSVTYKKARVEVNGVPDGNGSASATNIDTSASTCTEGEVEEHDSVKEKAKEQVEPTGLLKQTDTAFEPSGYAQDKGSISRVAKVGTSMVRCESSQPNADAEYLYKHPDAECLYEHPDAEYMYEHPDAVYMYEHPDEEYLYEHPDAEFHNFNICRTCNNLQEGNIWALYSDLDTYPKYYGLVCKVEHEPFNVHVNWLKACPESDVERAWLGENLPISCGKFRVTAQNMTYDKPDFFSHMVLARHHVRGNYYDIMPGVGEVWAVYKNWSAGWTLHDFRTCKFDIVEIREQREDSTVVCPLSQVPGFKSVFMPEQVDGTGSCTWEVPESEYILFSHKIPCIRLTEECEGKLKGFWELDPASVPYTFFYDDK</sequence>
<feature type="region of interest" description="Disordered" evidence="1">
    <location>
        <begin position="214"/>
        <end position="233"/>
    </location>
</feature>
<keyword evidence="4" id="KW-1185">Reference proteome</keyword>
<feature type="compositionally biased region" description="Basic and acidic residues" evidence="1">
    <location>
        <begin position="522"/>
        <end position="533"/>
    </location>
</feature>
<dbReference type="InterPro" id="IPR001623">
    <property type="entry name" value="DnaJ_domain"/>
</dbReference>
<feature type="compositionally biased region" description="Polar residues" evidence="1">
    <location>
        <begin position="217"/>
        <end position="233"/>
    </location>
</feature>
<dbReference type="AlphaFoldDB" id="A0AAV8BRL1"/>
<dbReference type="PROSITE" id="PS00636">
    <property type="entry name" value="DNAJ_1"/>
    <property type="match status" value="1"/>
</dbReference>
<dbReference type="Pfam" id="PF00226">
    <property type="entry name" value="DnaJ"/>
    <property type="match status" value="1"/>
</dbReference>
<feature type="domain" description="J" evidence="2">
    <location>
        <begin position="65"/>
        <end position="129"/>
    </location>
</feature>
<dbReference type="PANTHER" id="PTHR47374:SF6">
    <property type="entry name" value="ENDOSOME ANTIGEN-LIKE PROTEIN, PUTATIVE (DUF3444)-RELATED"/>
    <property type="match status" value="1"/>
</dbReference>
<feature type="compositionally biased region" description="Polar residues" evidence="1">
    <location>
        <begin position="500"/>
        <end position="515"/>
    </location>
</feature>
<dbReference type="EMBL" id="JAMFTS010000005">
    <property type="protein sequence ID" value="KAJ4745182.1"/>
    <property type="molecule type" value="Genomic_DNA"/>
</dbReference>
<name>A0AAV8BRL1_9POAL</name>
<accession>A0AAV8BRL1</accession>
<evidence type="ECO:0000259" key="2">
    <source>
        <dbReference type="PROSITE" id="PS50076"/>
    </source>
</evidence>
<feature type="region of interest" description="Disordered" evidence="1">
    <location>
        <begin position="135"/>
        <end position="156"/>
    </location>
</feature>
<dbReference type="InterPro" id="IPR024593">
    <property type="entry name" value="DUF3444"/>
</dbReference>
<dbReference type="PRINTS" id="PR00625">
    <property type="entry name" value="JDOMAIN"/>
</dbReference>
<dbReference type="PROSITE" id="PS50076">
    <property type="entry name" value="DNAJ_2"/>
    <property type="match status" value="1"/>
</dbReference>
<dbReference type="PANTHER" id="PTHR47374">
    <property type="entry name" value="ENDOSOME ANTIGEN-LIKE PROTEIN, PUTATIVE (DUF3444)-RELATED"/>
    <property type="match status" value="1"/>
</dbReference>
<protein>
    <submittedName>
        <fullName evidence="3">DNAJ heat shock N-terminal domain-containing protein-like</fullName>
    </submittedName>
</protein>
<feature type="compositionally biased region" description="Polar residues" evidence="1">
    <location>
        <begin position="143"/>
        <end position="156"/>
    </location>
</feature>
<reference evidence="3" key="1">
    <citation type="submission" date="2022-08" db="EMBL/GenBank/DDBJ databases">
        <authorList>
            <person name="Marques A."/>
        </authorList>
    </citation>
    <scope>NUCLEOTIDE SEQUENCE</scope>
    <source>
        <strain evidence="3">RhyPub2mFocal</strain>
        <tissue evidence="3">Leaves</tissue>
    </source>
</reference>
<feature type="compositionally biased region" description="Basic and acidic residues" evidence="1">
    <location>
        <begin position="443"/>
        <end position="457"/>
    </location>
</feature>
<feature type="compositionally biased region" description="Low complexity" evidence="1">
    <location>
        <begin position="416"/>
        <end position="439"/>
    </location>
</feature>
<proteinExistence type="predicted"/>
<organism evidence="3 4">
    <name type="scientific">Rhynchospora pubera</name>
    <dbReference type="NCBI Taxonomy" id="906938"/>
    <lineage>
        <taxon>Eukaryota</taxon>
        <taxon>Viridiplantae</taxon>
        <taxon>Streptophyta</taxon>
        <taxon>Embryophyta</taxon>
        <taxon>Tracheophyta</taxon>
        <taxon>Spermatophyta</taxon>
        <taxon>Magnoliopsida</taxon>
        <taxon>Liliopsida</taxon>
        <taxon>Poales</taxon>
        <taxon>Cyperaceae</taxon>
        <taxon>Cyperoideae</taxon>
        <taxon>Rhynchosporeae</taxon>
        <taxon>Rhynchospora</taxon>
    </lineage>
</organism>
<dbReference type="Proteomes" id="UP001140206">
    <property type="component" value="Chromosome 5"/>
</dbReference>
<dbReference type="CDD" id="cd06257">
    <property type="entry name" value="DnaJ"/>
    <property type="match status" value="1"/>
</dbReference>
<dbReference type="InterPro" id="IPR036869">
    <property type="entry name" value="J_dom_sf"/>
</dbReference>
<dbReference type="Gene3D" id="1.10.287.110">
    <property type="entry name" value="DnaJ domain"/>
    <property type="match status" value="1"/>
</dbReference>
<keyword evidence="3" id="KW-0346">Stress response</keyword>
<dbReference type="GO" id="GO:0005783">
    <property type="term" value="C:endoplasmic reticulum"/>
    <property type="evidence" value="ECO:0007669"/>
    <property type="project" value="UniProtKB-ARBA"/>
</dbReference>
<comment type="caution">
    <text evidence="3">The sequence shown here is derived from an EMBL/GenBank/DDBJ whole genome shotgun (WGS) entry which is preliminary data.</text>
</comment>
<evidence type="ECO:0000313" key="3">
    <source>
        <dbReference type="EMBL" id="KAJ4745182.1"/>
    </source>
</evidence>
<feature type="region of interest" description="Disordered" evidence="1">
    <location>
        <begin position="393"/>
        <end position="462"/>
    </location>
</feature>
<dbReference type="Pfam" id="PF11926">
    <property type="entry name" value="DUF3444"/>
    <property type="match status" value="1"/>
</dbReference>
<feature type="compositionally biased region" description="Polar residues" evidence="1">
    <location>
        <begin position="393"/>
        <end position="410"/>
    </location>
</feature>
<gene>
    <name evidence="3" type="ORF">LUZ62_079587</name>
</gene>
<dbReference type="InterPro" id="IPR018253">
    <property type="entry name" value="DnaJ_domain_CS"/>
</dbReference>
<dbReference type="SUPFAM" id="SSF46565">
    <property type="entry name" value="Chaperone J-domain"/>
    <property type="match status" value="1"/>
</dbReference>
<evidence type="ECO:0000256" key="1">
    <source>
        <dbReference type="SAM" id="MobiDB-lite"/>
    </source>
</evidence>
<dbReference type="SMART" id="SM00271">
    <property type="entry name" value="DnaJ"/>
    <property type="match status" value="1"/>
</dbReference>
<evidence type="ECO:0000313" key="4">
    <source>
        <dbReference type="Proteomes" id="UP001140206"/>
    </source>
</evidence>